<dbReference type="InterPro" id="IPR013783">
    <property type="entry name" value="Ig-like_fold"/>
</dbReference>
<dbReference type="Gene3D" id="2.60.40.10">
    <property type="entry name" value="Immunoglobulins"/>
    <property type="match status" value="1"/>
</dbReference>
<evidence type="ECO:0000313" key="4">
    <source>
        <dbReference type="EMBL" id="KAG8465825.1"/>
    </source>
</evidence>
<dbReference type="EMBL" id="JAGTXO010000009">
    <property type="protein sequence ID" value="KAG8465825.1"/>
    <property type="molecule type" value="Genomic_DNA"/>
</dbReference>
<comment type="caution">
    <text evidence="4">The sequence shown here is derived from an EMBL/GenBank/DDBJ whole genome shotgun (WGS) entry which is preliminary data.</text>
</comment>
<evidence type="ECO:0000256" key="2">
    <source>
        <dbReference type="SAM" id="Coils"/>
    </source>
</evidence>
<dbReference type="Proteomes" id="UP000751190">
    <property type="component" value="Unassembled WGS sequence"/>
</dbReference>
<dbReference type="PROSITE" id="PS50194">
    <property type="entry name" value="FILAMIN_REPEAT"/>
    <property type="match status" value="1"/>
</dbReference>
<dbReference type="InterPro" id="IPR014756">
    <property type="entry name" value="Ig_E-set"/>
</dbReference>
<evidence type="ECO:0000256" key="3">
    <source>
        <dbReference type="SAM" id="MobiDB-lite"/>
    </source>
</evidence>
<evidence type="ECO:0000313" key="5">
    <source>
        <dbReference type="Proteomes" id="UP000751190"/>
    </source>
</evidence>
<feature type="region of interest" description="Disordered" evidence="3">
    <location>
        <begin position="1122"/>
        <end position="1169"/>
    </location>
</feature>
<feature type="repeat" description="Filamin" evidence="1">
    <location>
        <begin position="4"/>
        <end position="103"/>
    </location>
</feature>
<keyword evidence="5" id="KW-1185">Reference proteome</keyword>
<dbReference type="SMART" id="SM00557">
    <property type="entry name" value="IG_FLMN"/>
    <property type="match status" value="1"/>
</dbReference>
<proteinExistence type="predicted"/>
<dbReference type="AlphaFoldDB" id="A0A8J5XQB2"/>
<accession>A0A8J5XQB2</accession>
<protein>
    <submittedName>
        <fullName evidence="4">Uncharacterized protein</fullName>
    </submittedName>
</protein>
<sequence>MSTQARAAPDRFTAEGRGLQFAYQRLPAAFVLTAHDGRGARVRTGGEPMRVRMRGPAPGLAAVEDGLDGTYTVGFTAPVSGAYELLISIGHVPVAGSPFAISVRPAGRPARPGPVALELAAGGAGGASGAGGAAADDVRLRWACPDDEGGAPVVGYRLYRLGRPAAGPAAAVAGAAETELVHDSATAPLAELRVSHAALAARDAGDAPVALAAPVAPAPAALCVWPLPADTRAHLSSELWRYVVSAVNGKGESERSEPGPAPPHADADALAELGARLQRAHDGLAARAADGRAPLRELLDAVQAEGGEAFRAASAAGGVHAAATSALACAHVSRRLAALAAGSGADGDIPAVTALPADMAAALCSAADAVPILLYARCAREADATGSAGVRASEVRAALGATLGAGLAGAAGSRGGSEVVDWRAVDGALGGLEGSDALSEERLQQILIDACAPLPSALEAAERRRRAAAASRRHALLLVVARARCALGRARARLRARAASRRRALLLAAMRWLLRARAARARLRARATSGRRALLLAAAAWARAAARARAAVAVAAAAARAVKAATAHRALRQRANARLLACAVRLRGLAARARARLARAAAARAAGRRARARGALAAVAAAGAWAVMLARARRRLAAASAVAAAIARAHAARRVAALARAAGALSRAAGRARATVRATSDAAFAAAAAEAGRRRSADAARADAARAEAAAREAVELAERKRAAEQRRAAAAVRAARARRALATLRAAGAWAARLARVRAAARARGAAVAAAALRDTEAADLAARATARADARERARAERAAAATAVQAGARARAGRLRAARERAAAAERDAASALRDARLSELAELAAEATLARAYAGGRGARVRAADAPSSARGAVRAALSGLHAARATRAAAHERAWLARAAMDDAAHAAHVLRAACAAVRPPPPRTSELPPATDVSLAREAVGARGERMLVLALPHAQPAAATADAAAAAAWAPRAAVSACDVAGASDARLDARARSLGALPHDAAAGARGALVPFALCIVSARGARGVWRRRAAIALMGAPPGGGPDARPVPVGARLRDRPGGALWELADGAVWPASRLAAVPAVEAAAPRVASGVGVLHHADWHGRARAWRAPGVERAPLQPPRLAPPPLEPADRPRAPPPTVDKQYASTAAEPSRPAPLPRLHAAPADSALDAGLLCAVTARHDADARNGGHAGARALAGGIGSIIPPHAPLGWVPTRPKVGGHY</sequence>
<evidence type="ECO:0000256" key="1">
    <source>
        <dbReference type="PROSITE-ProRule" id="PRU00087"/>
    </source>
</evidence>
<organism evidence="4 5">
    <name type="scientific">Diacronema lutheri</name>
    <name type="common">Unicellular marine alga</name>
    <name type="synonym">Monochrysis lutheri</name>
    <dbReference type="NCBI Taxonomy" id="2081491"/>
    <lineage>
        <taxon>Eukaryota</taxon>
        <taxon>Haptista</taxon>
        <taxon>Haptophyta</taxon>
        <taxon>Pavlovophyceae</taxon>
        <taxon>Pavlovales</taxon>
        <taxon>Pavlovaceae</taxon>
        <taxon>Diacronema</taxon>
    </lineage>
</organism>
<keyword evidence="2" id="KW-0175">Coiled coil</keyword>
<feature type="compositionally biased region" description="Pro residues" evidence="3">
    <location>
        <begin position="1126"/>
        <end position="1137"/>
    </location>
</feature>
<dbReference type="InterPro" id="IPR001298">
    <property type="entry name" value="Filamin/ABP280_rpt"/>
</dbReference>
<name>A0A8J5XQB2_DIALT</name>
<feature type="coiled-coil region" evidence="2">
    <location>
        <begin position="697"/>
        <end position="728"/>
    </location>
</feature>
<dbReference type="Pfam" id="PF00630">
    <property type="entry name" value="Filamin"/>
    <property type="match status" value="1"/>
</dbReference>
<reference evidence="4" key="1">
    <citation type="submission" date="2021-05" db="EMBL/GenBank/DDBJ databases">
        <title>The genome of the haptophyte Pavlova lutheri (Diacronema luteri, Pavlovales) - a model for lipid biosynthesis in eukaryotic algae.</title>
        <authorList>
            <person name="Hulatt C.J."/>
            <person name="Posewitz M.C."/>
        </authorList>
    </citation>
    <scope>NUCLEOTIDE SEQUENCE</scope>
    <source>
        <strain evidence="4">NIVA-4/92</strain>
    </source>
</reference>
<dbReference type="SUPFAM" id="SSF81296">
    <property type="entry name" value="E set domains"/>
    <property type="match status" value="1"/>
</dbReference>
<dbReference type="InterPro" id="IPR017868">
    <property type="entry name" value="Filamin/ABP280_repeat-like"/>
</dbReference>
<gene>
    <name evidence="4" type="ORF">KFE25_005395</name>
</gene>
<dbReference type="OrthoDB" id="264520at2759"/>